<evidence type="ECO:0000259" key="11">
    <source>
        <dbReference type="Pfam" id="PF01743"/>
    </source>
</evidence>
<feature type="region of interest" description="Disordered" evidence="10">
    <location>
        <begin position="1"/>
        <end position="38"/>
    </location>
</feature>
<dbReference type="GO" id="GO:0016779">
    <property type="term" value="F:nucleotidyltransferase activity"/>
    <property type="evidence" value="ECO:0007669"/>
    <property type="project" value="UniProtKB-KW"/>
</dbReference>
<dbReference type="PANTHER" id="PTHR46173">
    <property type="entry name" value="CCA TRNA NUCLEOTIDYLTRANSFERASE 1, MITOCHONDRIAL"/>
    <property type="match status" value="1"/>
</dbReference>
<keyword evidence="5" id="KW-0548">Nucleotidyltransferase</keyword>
<comment type="caution">
    <text evidence="13">The sequence shown here is derived from an EMBL/GenBank/DDBJ whole genome shotgun (WGS) entry which is preliminary data.</text>
</comment>
<evidence type="ECO:0000256" key="2">
    <source>
        <dbReference type="ARBA" id="ARBA00007265"/>
    </source>
</evidence>
<evidence type="ECO:0000256" key="10">
    <source>
        <dbReference type="SAM" id="MobiDB-lite"/>
    </source>
</evidence>
<evidence type="ECO:0000313" key="14">
    <source>
        <dbReference type="Proteomes" id="UP001174909"/>
    </source>
</evidence>
<dbReference type="GO" id="GO:0046872">
    <property type="term" value="F:metal ion binding"/>
    <property type="evidence" value="ECO:0007669"/>
    <property type="project" value="UniProtKB-KW"/>
</dbReference>
<keyword evidence="6" id="KW-0479">Metal-binding</keyword>
<keyword evidence="9" id="KW-0694">RNA-binding</keyword>
<dbReference type="GO" id="GO:0000049">
    <property type="term" value="F:tRNA binding"/>
    <property type="evidence" value="ECO:0007669"/>
    <property type="project" value="TreeGrafter"/>
</dbReference>
<keyword evidence="8" id="KW-0460">Magnesium</keyword>
<evidence type="ECO:0000256" key="1">
    <source>
        <dbReference type="ARBA" id="ARBA00001946"/>
    </source>
</evidence>
<dbReference type="PANTHER" id="PTHR46173:SF1">
    <property type="entry name" value="CCA TRNA NUCLEOTIDYLTRANSFERASE 1, MITOCHONDRIAL"/>
    <property type="match status" value="1"/>
</dbReference>
<comment type="similarity">
    <text evidence="2 9">Belongs to the tRNA nucleotidyltransferase/poly(A) polymerase family.</text>
</comment>
<dbReference type="EMBL" id="CASHTH010003359">
    <property type="protein sequence ID" value="CAI8043815.1"/>
    <property type="molecule type" value="Genomic_DNA"/>
</dbReference>
<evidence type="ECO:0000256" key="6">
    <source>
        <dbReference type="ARBA" id="ARBA00022723"/>
    </source>
</evidence>
<dbReference type="Gene3D" id="3.30.460.10">
    <property type="entry name" value="Beta Polymerase, domain 2"/>
    <property type="match status" value="1"/>
</dbReference>
<dbReference type="SUPFAM" id="SSF81891">
    <property type="entry name" value="Poly A polymerase C-terminal region-like"/>
    <property type="match status" value="1"/>
</dbReference>
<dbReference type="GO" id="GO:0000166">
    <property type="term" value="F:nucleotide binding"/>
    <property type="evidence" value="ECO:0007669"/>
    <property type="project" value="UniProtKB-KW"/>
</dbReference>
<dbReference type="SUPFAM" id="SSF81301">
    <property type="entry name" value="Nucleotidyltransferase"/>
    <property type="match status" value="1"/>
</dbReference>
<dbReference type="InterPro" id="IPR043519">
    <property type="entry name" value="NT_sf"/>
</dbReference>
<keyword evidence="14" id="KW-1185">Reference proteome</keyword>
<dbReference type="Pfam" id="PF12627">
    <property type="entry name" value="PolyA_pol_RNAbd"/>
    <property type="match status" value="1"/>
</dbReference>
<dbReference type="GO" id="GO:0001680">
    <property type="term" value="P:tRNA 3'-terminal CCA addition"/>
    <property type="evidence" value="ECO:0007669"/>
    <property type="project" value="UniProtKB-ARBA"/>
</dbReference>
<dbReference type="InterPro" id="IPR050264">
    <property type="entry name" value="Bact_CCA-adding_enz_type3_sf"/>
</dbReference>
<keyword evidence="3 9" id="KW-0808">Transferase</keyword>
<accession>A0AA35T8P6</accession>
<evidence type="ECO:0000256" key="8">
    <source>
        <dbReference type="ARBA" id="ARBA00022842"/>
    </source>
</evidence>
<dbReference type="InterPro" id="IPR032828">
    <property type="entry name" value="PolyA_RNA-bd"/>
</dbReference>
<evidence type="ECO:0000256" key="4">
    <source>
        <dbReference type="ARBA" id="ARBA00022694"/>
    </source>
</evidence>
<feature type="domain" description="Poly A polymerase head" evidence="11">
    <location>
        <begin position="64"/>
        <end position="190"/>
    </location>
</feature>
<gene>
    <name evidence="13" type="ORF">GBAR_LOCUS24309</name>
</gene>
<dbReference type="CDD" id="cd05398">
    <property type="entry name" value="NT_ClassII-CCAase"/>
    <property type="match status" value="1"/>
</dbReference>
<dbReference type="InterPro" id="IPR002646">
    <property type="entry name" value="PolA_pol_head_dom"/>
</dbReference>
<evidence type="ECO:0000256" key="3">
    <source>
        <dbReference type="ARBA" id="ARBA00022679"/>
    </source>
</evidence>
<keyword evidence="7" id="KW-0547">Nucleotide-binding</keyword>
<protein>
    <submittedName>
        <fullName evidence="13">CCA-adding enzyme</fullName>
    </submittedName>
</protein>
<evidence type="ECO:0000256" key="9">
    <source>
        <dbReference type="RuleBase" id="RU003953"/>
    </source>
</evidence>
<dbReference type="AlphaFoldDB" id="A0AA35T8P6"/>
<evidence type="ECO:0000256" key="7">
    <source>
        <dbReference type="ARBA" id="ARBA00022741"/>
    </source>
</evidence>
<feature type="domain" description="tRNA nucleotidyltransferase/poly(A) polymerase RNA and SrmB- binding" evidence="12">
    <location>
        <begin position="221"/>
        <end position="276"/>
    </location>
</feature>
<keyword evidence="4" id="KW-0819">tRNA processing</keyword>
<proteinExistence type="inferred from homology"/>
<organism evidence="13 14">
    <name type="scientific">Geodia barretti</name>
    <name type="common">Barrett's horny sponge</name>
    <dbReference type="NCBI Taxonomy" id="519541"/>
    <lineage>
        <taxon>Eukaryota</taxon>
        <taxon>Metazoa</taxon>
        <taxon>Porifera</taxon>
        <taxon>Demospongiae</taxon>
        <taxon>Heteroscleromorpha</taxon>
        <taxon>Tetractinellida</taxon>
        <taxon>Astrophorina</taxon>
        <taxon>Geodiidae</taxon>
        <taxon>Geodia</taxon>
    </lineage>
</organism>
<dbReference type="Pfam" id="PF01743">
    <property type="entry name" value="PolyA_pol"/>
    <property type="match status" value="1"/>
</dbReference>
<comment type="cofactor">
    <cofactor evidence="1">
        <name>Mg(2+)</name>
        <dbReference type="ChEBI" id="CHEBI:18420"/>
    </cofactor>
</comment>
<evidence type="ECO:0000259" key="12">
    <source>
        <dbReference type="Pfam" id="PF12627"/>
    </source>
</evidence>
<evidence type="ECO:0000256" key="5">
    <source>
        <dbReference type="ARBA" id="ARBA00022695"/>
    </source>
</evidence>
<sequence>MLGLDLRPRAGQRGRSRDGGRQGCCSTRGPRRKSVSTETPEALSAALASTSGLARLFAAAGHRLYLVGGVVREAVAGRFIAGADLDCTTDARPPAVRRIVGGVATSLWTQGEAFGTIGCVVDGQAFEITTHRAERYDPHSRQPVVAFGDDVEQDLARRDFTVNAMAVDTSDGSLLDPHGGRRDLEARVLRTPLDPAVSFGDDPLRMLRAARFVASHGLVPDDAVVEAVRAMGERLQIVSVERTRDEFEKLLLLDDPSEGFRFLFRTGLIERVLPRVAGRDPTALGRVTAAVAAEPAARWASLFVQDSAEAAGAELRGLRCSTSLASGAAGLLEARELLQGAGTGAAEIRRLVHACPVPVDAALDFARAVAAAAGESDERLSGFAAALSELRRHEDVDGPALLSTAAA</sequence>
<name>A0AA35T8P6_GEOBA</name>
<dbReference type="Gene3D" id="1.10.3090.10">
    <property type="entry name" value="cca-adding enzyme, domain 2"/>
    <property type="match status" value="1"/>
</dbReference>
<reference evidence="13" key="1">
    <citation type="submission" date="2023-03" db="EMBL/GenBank/DDBJ databases">
        <authorList>
            <person name="Steffen K."/>
            <person name="Cardenas P."/>
        </authorList>
    </citation>
    <scope>NUCLEOTIDE SEQUENCE</scope>
</reference>
<dbReference type="Proteomes" id="UP001174909">
    <property type="component" value="Unassembled WGS sequence"/>
</dbReference>
<evidence type="ECO:0000313" key="13">
    <source>
        <dbReference type="EMBL" id="CAI8043815.1"/>
    </source>
</evidence>